<evidence type="ECO:0000313" key="2">
    <source>
        <dbReference type="EMBL" id="HGM07395.1"/>
    </source>
</evidence>
<feature type="domain" description="MJ1316 RNA cyclic group end recognition" evidence="1">
    <location>
        <begin position="2"/>
        <end position="81"/>
    </location>
</feature>
<comment type="caution">
    <text evidence="2">The sequence shown here is derived from an EMBL/GenBank/DDBJ whole genome shotgun (WGS) entry which is preliminary data.</text>
</comment>
<reference evidence="2" key="1">
    <citation type="journal article" date="2020" name="mSystems">
        <title>Genome- and Community-Level Interaction Insights into Carbon Utilization and Element Cycling Functions of Hydrothermarchaeota in Hydrothermal Sediment.</title>
        <authorList>
            <person name="Zhou Z."/>
            <person name="Liu Y."/>
            <person name="Xu W."/>
            <person name="Pan J."/>
            <person name="Luo Z.H."/>
            <person name="Li M."/>
        </authorList>
    </citation>
    <scope>NUCLEOTIDE SEQUENCE [LARGE SCALE GENOMIC DNA]</scope>
    <source>
        <strain evidence="2">SpSt-658</strain>
    </source>
</reference>
<dbReference type="Pfam" id="PF04457">
    <property type="entry name" value="MJ1316"/>
    <property type="match status" value="1"/>
</dbReference>
<dbReference type="InterPro" id="IPR040459">
    <property type="entry name" value="MJ1316"/>
</dbReference>
<evidence type="ECO:0000259" key="1">
    <source>
        <dbReference type="Pfam" id="PF04457"/>
    </source>
</evidence>
<gene>
    <name evidence="2" type="ORF">ENU31_03175</name>
</gene>
<name>A0A7C4H5E5_9CREN</name>
<accession>A0A7C4H5E5</accession>
<proteinExistence type="predicted"/>
<organism evidence="2">
    <name type="scientific">Ignisphaera aggregans</name>
    <dbReference type="NCBI Taxonomy" id="334771"/>
    <lineage>
        <taxon>Archaea</taxon>
        <taxon>Thermoproteota</taxon>
        <taxon>Thermoprotei</taxon>
        <taxon>Desulfurococcales</taxon>
        <taxon>Desulfurococcaceae</taxon>
        <taxon>Ignisphaera</taxon>
    </lineage>
</organism>
<sequence>MKIKEAINKIIWKHRDSLEEFLMVIVDRTTTSGYKYIPFSCIKNVDNNYIYVDNEVNEFIVIPIHRVIRIEKKNGEIVWKR</sequence>
<protein>
    <submittedName>
        <fullName evidence="2">DUF504 domain-containing protein</fullName>
    </submittedName>
</protein>
<dbReference type="AlphaFoldDB" id="A0A7C4H5E5"/>
<dbReference type="EMBL" id="DTCA01000101">
    <property type="protein sequence ID" value="HGM07395.1"/>
    <property type="molecule type" value="Genomic_DNA"/>
</dbReference>